<proteinExistence type="predicted"/>
<evidence type="ECO:0000313" key="4">
    <source>
        <dbReference type="Proteomes" id="UP001229421"/>
    </source>
</evidence>
<dbReference type="PROSITE" id="PS50172">
    <property type="entry name" value="BRCT"/>
    <property type="match status" value="2"/>
</dbReference>
<dbReference type="InterPro" id="IPR001357">
    <property type="entry name" value="BRCT_dom"/>
</dbReference>
<dbReference type="InterPro" id="IPR047252">
    <property type="entry name" value="TP53BP1-like"/>
</dbReference>
<feature type="domain" description="BRCT" evidence="2">
    <location>
        <begin position="810"/>
        <end position="910"/>
    </location>
</feature>
<gene>
    <name evidence="3" type="ORF">QVD17_17429</name>
</gene>
<dbReference type="EMBL" id="JAUHHV010000004">
    <property type="protein sequence ID" value="KAK1428591.1"/>
    <property type="molecule type" value="Genomic_DNA"/>
</dbReference>
<dbReference type="GO" id="GO:0045944">
    <property type="term" value="P:positive regulation of transcription by RNA polymerase II"/>
    <property type="evidence" value="ECO:0007669"/>
    <property type="project" value="TreeGrafter"/>
</dbReference>
<dbReference type="AlphaFoldDB" id="A0AAD8KWP6"/>
<dbReference type="Proteomes" id="UP001229421">
    <property type="component" value="Unassembled WGS sequence"/>
</dbReference>
<dbReference type="InterPro" id="IPR036420">
    <property type="entry name" value="BRCT_dom_sf"/>
</dbReference>
<name>A0AAD8KWP6_TARER</name>
<evidence type="ECO:0000313" key="3">
    <source>
        <dbReference type="EMBL" id="KAK1428591.1"/>
    </source>
</evidence>
<dbReference type="PANTHER" id="PTHR15321">
    <property type="entry name" value="TUMOR SUPPRESSOR P53-BINDING PROTEIN 1"/>
    <property type="match status" value="1"/>
</dbReference>
<feature type="domain" description="BRCT" evidence="2">
    <location>
        <begin position="692"/>
        <end position="791"/>
    </location>
</feature>
<reference evidence="3" key="1">
    <citation type="journal article" date="2023" name="bioRxiv">
        <title>Improved chromosome-level genome assembly for marigold (Tagetes erecta).</title>
        <authorList>
            <person name="Jiang F."/>
            <person name="Yuan L."/>
            <person name="Wang S."/>
            <person name="Wang H."/>
            <person name="Xu D."/>
            <person name="Wang A."/>
            <person name="Fan W."/>
        </authorList>
    </citation>
    <scope>NUCLEOTIDE SEQUENCE</scope>
    <source>
        <strain evidence="3">WSJ</strain>
        <tissue evidence="3">Leaf</tissue>
    </source>
</reference>
<dbReference type="Gene3D" id="3.40.50.10190">
    <property type="entry name" value="BRCT domain"/>
    <property type="match status" value="2"/>
</dbReference>
<organism evidence="3 4">
    <name type="scientific">Tagetes erecta</name>
    <name type="common">African marigold</name>
    <dbReference type="NCBI Taxonomy" id="13708"/>
    <lineage>
        <taxon>Eukaryota</taxon>
        <taxon>Viridiplantae</taxon>
        <taxon>Streptophyta</taxon>
        <taxon>Embryophyta</taxon>
        <taxon>Tracheophyta</taxon>
        <taxon>Spermatophyta</taxon>
        <taxon>Magnoliopsida</taxon>
        <taxon>eudicotyledons</taxon>
        <taxon>Gunneridae</taxon>
        <taxon>Pentapetalae</taxon>
        <taxon>asterids</taxon>
        <taxon>campanulids</taxon>
        <taxon>Asterales</taxon>
        <taxon>Asteraceae</taxon>
        <taxon>Asteroideae</taxon>
        <taxon>Heliantheae alliance</taxon>
        <taxon>Tageteae</taxon>
        <taxon>Tagetes</taxon>
    </lineage>
</organism>
<evidence type="ECO:0000256" key="1">
    <source>
        <dbReference type="SAM" id="MobiDB-lite"/>
    </source>
</evidence>
<dbReference type="GO" id="GO:0005634">
    <property type="term" value="C:nucleus"/>
    <property type="evidence" value="ECO:0007669"/>
    <property type="project" value="TreeGrafter"/>
</dbReference>
<feature type="compositionally biased region" description="Polar residues" evidence="1">
    <location>
        <begin position="140"/>
        <end position="151"/>
    </location>
</feature>
<dbReference type="PANTHER" id="PTHR15321:SF3">
    <property type="entry name" value="TP53-BINDING PROTEIN 1"/>
    <property type="match status" value="1"/>
</dbReference>
<comment type="caution">
    <text evidence="3">The sequence shown here is derived from an EMBL/GenBank/DDBJ whole genome shotgun (WGS) entry which is preliminary data.</text>
</comment>
<feature type="region of interest" description="Disordered" evidence="1">
    <location>
        <begin position="668"/>
        <end position="692"/>
    </location>
</feature>
<dbReference type="GO" id="GO:0042393">
    <property type="term" value="F:histone binding"/>
    <property type="evidence" value="ECO:0007669"/>
    <property type="project" value="TreeGrafter"/>
</dbReference>
<dbReference type="Pfam" id="PF18428">
    <property type="entry name" value="BRCT_3"/>
    <property type="match status" value="1"/>
</dbReference>
<dbReference type="GO" id="GO:0000077">
    <property type="term" value="P:DNA damage checkpoint signaling"/>
    <property type="evidence" value="ECO:0007669"/>
    <property type="project" value="TreeGrafter"/>
</dbReference>
<feature type="region of interest" description="Disordered" evidence="1">
    <location>
        <begin position="140"/>
        <end position="159"/>
    </location>
</feature>
<protein>
    <recommendedName>
        <fullName evidence="2">BRCT domain-containing protein</fullName>
    </recommendedName>
</protein>
<dbReference type="Pfam" id="PF16589">
    <property type="entry name" value="BRCT_2"/>
    <property type="match status" value="1"/>
</dbReference>
<dbReference type="SMART" id="SM00292">
    <property type="entry name" value="BRCT"/>
    <property type="match status" value="2"/>
</dbReference>
<dbReference type="SUPFAM" id="SSF52113">
    <property type="entry name" value="BRCT domain"/>
    <property type="match status" value="2"/>
</dbReference>
<sequence>MGSLLGFRPPHFSEEEAWLPDWLQHSTIRDAAAAFEVGHLQQSISTGEKRNLSNDDTCKSLHLFLSGEDNSPMNFTSCSSNPDVQYRLHLSSIEESQFTLNPTLSKIQADKSEFNQALSSQQPEAKDIPEKDEVYMVPSQEKSNLQTTGPKSPSFKEVNPKVDTKCRKTDIRDAIELAVAASEALTIHKILKDERLIASSVLEAAIRVKNARLENSGENFGDSIEESNDVDFDFLSDLDHLAMAEAYEDVGLTVTGHDDLSGYGSISHVNDSFASESYKSNAKHKCNEHEGLDVDSGSFSAKKHDQVNYADISLKATHKEHVDYELLGTENADLACDVDPVFNCSVKQTDFCATKVGLQREEFSTGEPTSSQTILRSNEREDKMKNFVPDRFQSRWFGGWTSKNEGSIPPATNDRYKRSVPELFANETSYLSESADIAPDMSSCMQRQDKDKTVSQTSVAPQFAYEKANNDENLVTDDVAASPNASPMDPLCSVVPCSYSSDSVISHNSNHPVNLEKHLDSTVQPNLENLEVDGKKSPTVHRQVASLKTYSMLYPRCDPYLDKEHNRGGSSSAEPNETAKVDNELASLKTYSLLYPRHDPYLHKEHNRCGSSSVEPNETAKVDVELTTQRGNEMTRNVDSIVPRRKRVHFSDAEISFRQAKKFKKIPQTRLKDPAVASRRLTRSKNRPRGKDNKTLLQDLKFLLTGFSIKKHKQIKNLIQKNGGIVYDDIPSAPTPRKKRGSNLPLILCPKKLLTTKFLYGCAVNAAILKVTWLFDSIDEGLILPHLKYKVVLNDAASENHKAENPACYINRLIFDDVAIMLHGKPDFCSKMAKVIKHGGGSVFKTFHWLVKSLYSKKVSLGVIVMEDENGISRQLKQCAFEQKVPMMPFSWIINSLYAGRLVHSSQLKLPDHLINVEVSQEI</sequence>
<keyword evidence="4" id="KW-1185">Reference proteome</keyword>
<accession>A0AAD8KWP6</accession>
<evidence type="ECO:0000259" key="2">
    <source>
        <dbReference type="PROSITE" id="PS50172"/>
    </source>
</evidence>